<keyword evidence="3" id="KW-0106">Calcium</keyword>
<evidence type="ECO:0000256" key="1">
    <source>
        <dbReference type="ARBA" id="ARBA00001913"/>
    </source>
</evidence>
<reference evidence="4 5" key="1">
    <citation type="submission" date="2019-03" db="EMBL/GenBank/DDBJ databases">
        <title>Genomic Encyclopedia of Archaeal and Bacterial Type Strains, Phase II (KMG-II): from individual species to whole genera.</title>
        <authorList>
            <person name="Goeker M."/>
        </authorList>
    </citation>
    <scope>NUCLEOTIDE SEQUENCE [LARGE SCALE GENOMIC DNA]</scope>
    <source>
        <strain evidence="4 5">DSM 28135</strain>
    </source>
</reference>
<evidence type="ECO:0000256" key="3">
    <source>
        <dbReference type="ARBA" id="ARBA00022837"/>
    </source>
</evidence>
<comment type="subunit">
    <text evidence="2">Monomer.</text>
</comment>
<name>A0A4R7Q6M0_9FLAO</name>
<dbReference type="OrthoDB" id="9808779at2"/>
<keyword evidence="5" id="KW-1185">Reference proteome</keyword>
<dbReference type="RefSeq" id="WP_133756731.1">
    <property type="nucleotide sequence ID" value="NZ_SOBW01000007.1"/>
</dbReference>
<dbReference type="GO" id="GO:0030246">
    <property type="term" value="F:carbohydrate binding"/>
    <property type="evidence" value="ECO:0007669"/>
    <property type="project" value="InterPro"/>
</dbReference>
<dbReference type="GO" id="GO:0006006">
    <property type="term" value="P:glucose metabolic process"/>
    <property type="evidence" value="ECO:0007669"/>
    <property type="project" value="TreeGrafter"/>
</dbReference>
<dbReference type="EMBL" id="SOBW01000007">
    <property type="protein sequence ID" value="TDU43253.1"/>
    <property type="molecule type" value="Genomic_DNA"/>
</dbReference>
<dbReference type="SUPFAM" id="SSF74650">
    <property type="entry name" value="Galactose mutarotase-like"/>
    <property type="match status" value="1"/>
</dbReference>
<dbReference type="Proteomes" id="UP000294689">
    <property type="component" value="Unassembled WGS sequence"/>
</dbReference>
<evidence type="ECO:0000256" key="2">
    <source>
        <dbReference type="ARBA" id="ARBA00011245"/>
    </source>
</evidence>
<dbReference type="PANTHER" id="PTHR10091">
    <property type="entry name" value="ALDOSE-1-EPIMERASE"/>
    <property type="match status" value="1"/>
</dbReference>
<protein>
    <submittedName>
        <fullName evidence="4">Aldose 1-epimerase</fullName>
    </submittedName>
</protein>
<comment type="cofactor">
    <cofactor evidence="1">
        <name>Ca(2+)</name>
        <dbReference type="ChEBI" id="CHEBI:29108"/>
    </cofactor>
</comment>
<sequence>MYTLTKKEAHGLQFVELTNADQTTKATLCLNQGGRLSDLVFNGIAVLADYAPSTYKDNYASSILFPFANRIKDGTYSFEDYEYRLDCNEVDKNNALHGLVYDKTFECSGEDLQANYGSVTLNYHYDGSCKGFPFKFKMKLTYKLSDDDLSLSVEIKNKDAKALPFTLGWHPYFVSKNIDESSLHFDSETQFLCDTQQIVSGTCPFNIEMPYHLKGVTLDDGYELQSDAVEFHTPEYLLIIGSTSEKNYLQLYTPNTSNVIAIEPMTGAADSFNNAIGLQTLQPNAEYDVTWTIVFKDLRD</sequence>
<evidence type="ECO:0000313" key="5">
    <source>
        <dbReference type="Proteomes" id="UP000294689"/>
    </source>
</evidence>
<accession>A0A4R7Q6M0</accession>
<dbReference type="InterPro" id="IPR008183">
    <property type="entry name" value="Aldose_1/G6P_1-epimerase"/>
</dbReference>
<dbReference type="AlphaFoldDB" id="A0A4R7Q6M0"/>
<dbReference type="Pfam" id="PF01263">
    <property type="entry name" value="Aldose_epim"/>
    <property type="match status" value="1"/>
</dbReference>
<dbReference type="Gene3D" id="2.70.98.10">
    <property type="match status" value="1"/>
</dbReference>
<evidence type="ECO:0000313" key="4">
    <source>
        <dbReference type="EMBL" id="TDU43253.1"/>
    </source>
</evidence>
<organism evidence="4 5">
    <name type="scientific">Gelidibacter sediminis</name>
    <dbReference type="NCBI Taxonomy" id="1608710"/>
    <lineage>
        <taxon>Bacteria</taxon>
        <taxon>Pseudomonadati</taxon>
        <taxon>Bacteroidota</taxon>
        <taxon>Flavobacteriia</taxon>
        <taxon>Flavobacteriales</taxon>
        <taxon>Flavobacteriaceae</taxon>
        <taxon>Gelidibacter</taxon>
    </lineage>
</organism>
<dbReference type="InterPro" id="IPR014718">
    <property type="entry name" value="GH-type_carb-bd"/>
</dbReference>
<gene>
    <name evidence="4" type="ORF">BXY82_0663</name>
</gene>
<proteinExistence type="predicted"/>
<dbReference type="CDD" id="cd01081">
    <property type="entry name" value="Aldose_epim"/>
    <property type="match status" value="1"/>
</dbReference>
<dbReference type="PANTHER" id="PTHR10091:SF45">
    <property type="entry name" value="ALDOSE 1-EPIMERASE"/>
    <property type="match status" value="1"/>
</dbReference>
<dbReference type="GO" id="GO:0033499">
    <property type="term" value="P:galactose catabolic process via UDP-galactose, Leloir pathway"/>
    <property type="evidence" value="ECO:0007669"/>
    <property type="project" value="TreeGrafter"/>
</dbReference>
<dbReference type="GO" id="GO:0004034">
    <property type="term" value="F:aldose 1-epimerase activity"/>
    <property type="evidence" value="ECO:0007669"/>
    <property type="project" value="TreeGrafter"/>
</dbReference>
<comment type="caution">
    <text evidence="4">The sequence shown here is derived from an EMBL/GenBank/DDBJ whole genome shotgun (WGS) entry which is preliminary data.</text>
</comment>
<dbReference type="InterPro" id="IPR011013">
    <property type="entry name" value="Gal_mutarotase_sf_dom"/>
</dbReference>